<keyword evidence="6 9" id="KW-1133">Transmembrane helix</keyword>
<dbReference type="Proteomes" id="UP000823790">
    <property type="component" value="Unassembled WGS sequence"/>
</dbReference>
<feature type="transmembrane region" description="Helical" evidence="9">
    <location>
        <begin position="413"/>
        <end position="437"/>
    </location>
</feature>
<evidence type="ECO:0000256" key="7">
    <source>
        <dbReference type="ARBA" id="ARBA00023065"/>
    </source>
</evidence>
<protein>
    <submittedName>
        <fullName evidence="11">Cation:proton antiporter</fullName>
    </submittedName>
</protein>
<keyword evidence="2" id="KW-0813">Transport</keyword>
<feature type="transmembrane region" description="Helical" evidence="9">
    <location>
        <begin position="351"/>
        <end position="369"/>
    </location>
</feature>
<reference evidence="11 12" key="1">
    <citation type="submission" date="2021-04" db="EMBL/GenBank/DDBJ databases">
        <authorList>
            <person name="Huq M.A."/>
        </authorList>
    </citation>
    <scope>NUCLEOTIDE SEQUENCE [LARGE SCALE GENOMIC DNA]</scope>
    <source>
        <strain evidence="11 12">MAH-13</strain>
    </source>
</reference>
<keyword evidence="7" id="KW-0406">Ion transport</keyword>
<evidence type="ECO:0000256" key="3">
    <source>
        <dbReference type="ARBA" id="ARBA00022449"/>
    </source>
</evidence>
<dbReference type="InterPro" id="IPR038770">
    <property type="entry name" value="Na+/solute_symporter_sf"/>
</dbReference>
<feature type="transmembrane region" description="Helical" evidence="9">
    <location>
        <begin position="32"/>
        <end position="50"/>
    </location>
</feature>
<comment type="caution">
    <text evidence="11">The sequence shown here is derived from an EMBL/GenBank/DDBJ whole genome shotgun (WGS) entry which is preliminary data.</text>
</comment>
<evidence type="ECO:0000313" key="12">
    <source>
        <dbReference type="Proteomes" id="UP000823790"/>
    </source>
</evidence>
<dbReference type="EMBL" id="JAGJRS010000021">
    <property type="protein sequence ID" value="MBP1474904.1"/>
    <property type="molecule type" value="Genomic_DNA"/>
</dbReference>
<feature type="domain" description="Cation/H+ exchanger transmembrane" evidence="10">
    <location>
        <begin position="18"/>
        <end position="269"/>
    </location>
</feature>
<gene>
    <name evidence="11" type="ORF">J7I44_11390</name>
</gene>
<feature type="domain" description="Cation/H+ exchanger transmembrane" evidence="10">
    <location>
        <begin position="324"/>
        <end position="437"/>
    </location>
</feature>
<evidence type="ECO:0000256" key="8">
    <source>
        <dbReference type="ARBA" id="ARBA00023136"/>
    </source>
</evidence>
<name>A0ABS4DPB8_9GAMM</name>
<evidence type="ECO:0000256" key="1">
    <source>
        <dbReference type="ARBA" id="ARBA00004651"/>
    </source>
</evidence>
<evidence type="ECO:0000256" key="4">
    <source>
        <dbReference type="ARBA" id="ARBA00022475"/>
    </source>
</evidence>
<keyword evidence="3" id="KW-0050">Antiport</keyword>
<dbReference type="RefSeq" id="WP_209620613.1">
    <property type="nucleotide sequence ID" value="NZ_JAGJRS010000021.1"/>
</dbReference>
<keyword evidence="12" id="KW-1185">Reference proteome</keyword>
<feature type="transmembrane region" description="Helical" evidence="9">
    <location>
        <begin position="328"/>
        <end position="345"/>
    </location>
</feature>
<evidence type="ECO:0000256" key="2">
    <source>
        <dbReference type="ARBA" id="ARBA00022448"/>
    </source>
</evidence>
<evidence type="ECO:0000313" key="11">
    <source>
        <dbReference type="EMBL" id="MBP1474904.1"/>
    </source>
</evidence>
<comment type="subcellular location">
    <subcellularLocation>
        <location evidence="1">Cell membrane</location>
        <topology evidence="1">Multi-pass membrane protein</topology>
    </subcellularLocation>
</comment>
<dbReference type="Pfam" id="PF00999">
    <property type="entry name" value="Na_H_Exchanger"/>
    <property type="match status" value="2"/>
</dbReference>
<keyword evidence="8 9" id="KW-0472">Membrane</keyword>
<dbReference type="InterPro" id="IPR006153">
    <property type="entry name" value="Cation/H_exchanger_TM"/>
</dbReference>
<dbReference type="PANTHER" id="PTHR32507">
    <property type="entry name" value="NA(+)/H(+) ANTIPORTER 1"/>
    <property type="match status" value="1"/>
</dbReference>
<evidence type="ECO:0000256" key="9">
    <source>
        <dbReference type="SAM" id="Phobius"/>
    </source>
</evidence>
<feature type="transmembrane region" description="Helical" evidence="9">
    <location>
        <begin position="166"/>
        <end position="185"/>
    </location>
</feature>
<evidence type="ECO:0000256" key="5">
    <source>
        <dbReference type="ARBA" id="ARBA00022692"/>
    </source>
</evidence>
<evidence type="ECO:0000256" key="6">
    <source>
        <dbReference type="ARBA" id="ARBA00022989"/>
    </source>
</evidence>
<accession>A0ABS4DPB8</accession>
<feature type="transmembrane region" description="Helical" evidence="9">
    <location>
        <begin position="381"/>
        <end position="401"/>
    </location>
</feature>
<organism evidence="11 12">
    <name type="scientific">Frateuria flava</name>
    <dbReference type="NCBI Taxonomy" id="2821489"/>
    <lineage>
        <taxon>Bacteria</taxon>
        <taxon>Pseudomonadati</taxon>
        <taxon>Pseudomonadota</taxon>
        <taxon>Gammaproteobacteria</taxon>
        <taxon>Lysobacterales</taxon>
        <taxon>Rhodanobacteraceae</taxon>
        <taxon>Frateuria</taxon>
    </lineage>
</organism>
<dbReference type="Gene3D" id="1.20.1530.20">
    <property type="match status" value="1"/>
</dbReference>
<keyword evidence="4" id="KW-1003">Cell membrane</keyword>
<sequence>MGFLGWMAASGALLMVMSLAAGWIRPLPLTQFALYLVVGVAIGPWGLYLLDVNFLADARWLERLTEVALIISLFVGGLKLRMPWRARPWRVARRLAFPAMALSIAGTALAAHLLLDLDWPLALLLAAMLAPTDPVLASTIAVDNAADHDGLRVALSGEAGMNDGSAMPFLLLALAWLHGGLSWGAVGEWALLNLVWGIGAGLALGFGLGWLVGRLGTQLMRIGRDPGPGALLITGLVAVTYAVAEGIGALGYLAAFAAGVGMRAVEVGVMREHPHPRLPHERDITRTPPAEFVVRPVLDGGVDRDQPVEIVGHLVTEALTFGNVMEHLLGPLLVLLLGIALARHWEPQALLLAGVLFLLVRPLATWITTIGMQLHWRRRLLLGWLGIRGIGGLNYLAYALLHGLDGKPARLVAGVVVTTITLSVVVHGFSAQPLLSWRRRRMARQQRKAAARR</sequence>
<feature type="transmembrane region" description="Helical" evidence="9">
    <location>
        <begin position="191"/>
        <end position="213"/>
    </location>
</feature>
<feature type="transmembrane region" description="Helical" evidence="9">
    <location>
        <begin position="95"/>
        <end position="115"/>
    </location>
</feature>
<keyword evidence="5 9" id="KW-0812">Transmembrane</keyword>
<proteinExistence type="predicted"/>
<evidence type="ECO:0000259" key="10">
    <source>
        <dbReference type="Pfam" id="PF00999"/>
    </source>
</evidence>
<dbReference type="PANTHER" id="PTHR32507:SF8">
    <property type="entry name" value="CNH1P"/>
    <property type="match status" value="1"/>
</dbReference>
<feature type="transmembrane region" description="Helical" evidence="9">
    <location>
        <begin position="225"/>
        <end position="244"/>
    </location>
</feature>